<comment type="caution">
    <text evidence="2">The sequence shown here is derived from an EMBL/GenBank/DDBJ whole genome shotgun (WGS) entry which is preliminary data.</text>
</comment>
<evidence type="ECO:0000313" key="2">
    <source>
        <dbReference type="EMBL" id="TKI53560.1"/>
    </source>
</evidence>
<sequence length="98" mass="11527">MFKFIDKLDKEVKVIIVIGLILILSFGGYMVKVQYDEYKCNLYNTSDKKYVGDLCRYILDGFPTDDEDPAIKTDAERRDEEFKRQLIDDAIRLDKEGY</sequence>
<gene>
    <name evidence="2" type="ORF">FC756_23330</name>
</gene>
<evidence type="ECO:0000256" key="1">
    <source>
        <dbReference type="SAM" id="Phobius"/>
    </source>
</evidence>
<accession>A0A4U2XZV1</accession>
<feature type="transmembrane region" description="Helical" evidence="1">
    <location>
        <begin position="12"/>
        <end position="31"/>
    </location>
</feature>
<name>A0A4U2XZV1_9BACI</name>
<organism evidence="2 3">
    <name type="scientific">Lysinibacillus mangiferihumi</name>
    <dbReference type="NCBI Taxonomy" id="1130819"/>
    <lineage>
        <taxon>Bacteria</taxon>
        <taxon>Bacillati</taxon>
        <taxon>Bacillota</taxon>
        <taxon>Bacilli</taxon>
        <taxon>Bacillales</taxon>
        <taxon>Bacillaceae</taxon>
        <taxon>Lysinibacillus</taxon>
    </lineage>
</organism>
<proteinExistence type="predicted"/>
<evidence type="ECO:0000313" key="3">
    <source>
        <dbReference type="Proteomes" id="UP000308744"/>
    </source>
</evidence>
<protein>
    <submittedName>
        <fullName evidence="2">Uncharacterized protein</fullName>
    </submittedName>
</protein>
<reference evidence="2 3" key="1">
    <citation type="submission" date="2019-04" db="EMBL/GenBank/DDBJ databases">
        <title>Lysinibacillus genome sequencing.</title>
        <authorList>
            <person name="Dunlap C."/>
        </authorList>
    </citation>
    <scope>NUCLEOTIDE SEQUENCE [LARGE SCALE GENOMIC DNA]</scope>
    <source>
        <strain evidence="2 3">CCTCC AB 2010389</strain>
    </source>
</reference>
<keyword evidence="3" id="KW-1185">Reference proteome</keyword>
<dbReference type="EMBL" id="SZPU01000107">
    <property type="protein sequence ID" value="TKI53560.1"/>
    <property type="molecule type" value="Genomic_DNA"/>
</dbReference>
<dbReference type="RefSeq" id="WP_025219648.1">
    <property type="nucleotide sequence ID" value="NZ_PYWM01000018.1"/>
</dbReference>
<keyword evidence="1" id="KW-0812">Transmembrane</keyword>
<keyword evidence="1" id="KW-0472">Membrane</keyword>
<keyword evidence="1" id="KW-1133">Transmembrane helix</keyword>
<dbReference type="AlphaFoldDB" id="A0A4U2XZV1"/>
<dbReference type="Proteomes" id="UP000308744">
    <property type="component" value="Unassembled WGS sequence"/>
</dbReference>